<sequence length="437" mass="48923">MRVVAFVKKALLTKMIGEIEVTKELALLLTIGGLYALSIALSNTFVNVYLWKQSGQFIDLALYNLASVIFQPLTFILAGRWAKKIDRIIVLRLGVSFLSVFFFTVLFLGEKASQYIFLLGALIGIGFGFYWLAFNVLTFEITEPDTRDFFNGFLGLVTSFAGMIGPMLSGIIITNMKKFTGYTVIFAISLGLFIIAVLLSFLLKRRSAEGDFHFKEIVKERKHNHNWRQILYAHFFQGLREGTFMFVITVWVYIVTQSELALGTYGLVASSVQFVAYYLATRLIKPAYRKKSILIGGLILYGAIFLIVFNLSFSKLITYGVIISMAYPMLLVPYLSLTYDVIGKARKAAEMRIEYIVVREVFLNCGRIVSVLAFIFTISVFPEKTGIPILLLILGAGHTCIYWFVRKVRFSGPTGGEGVPFSTQRNGENGSTGGTTV</sequence>
<dbReference type="Gene3D" id="1.20.1250.20">
    <property type="entry name" value="MFS general substrate transporter like domains"/>
    <property type="match status" value="1"/>
</dbReference>
<evidence type="ECO:0008006" key="5">
    <source>
        <dbReference type="Google" id="ProtNLM"/>
    </source>
</evidence>
<name>K4MKS1_ALKAL</name>
<gene>
    <name evidence="4" type="ORF">BalcAV3315</name>
</gene>
<dbReference type="GO" id="GO:0022857">
    <property type="term" value="F:transmembrane transporter activity"/>
    <property type="evidence" value="ECO:0007669"/>
    <property type="project" value="InterPro"/>
</dbReference>
<feature type="transmembrane region" description="Helical" evidence="3">
    <location>
        <begin position="317"/>
        <end position="337"/>
    </location>
</feature>
<dbReference type="Pfam" id="PF07690">
    <property type="entry name" value="MFS_1"/>
    <property type="match status" value="1"/>
</dbReference>
<keyword evidence="3" id="KW-1133">Transmembrane helix</keyword>
<feature type="transmembrane region" description="Helical" evidence="3">
    <location>
        <begin position="61"/>
        <end position="82"/>
    </location>
</feature>
<feature type="transmembrane region" description="Helical" evidence="3">
    <location>
        <begin position="149"/>
        <end position="173"/>
    </location>
</feature>
<comment type="subcellular location">
    <subcellularLocation>
        <location evidence="1">Cell membrane</location>
        <topology evidence="1">Multi-pass membrane protein</topology>
    </subcellularLocation>
</comment>
<dbReference type="AlphaFoldDB" id="K4MKS1"/>
<feature type="transmembrane region" description="Helical" evidence="3">
    <location>
        <begin position="179"/>
        <end position="203"/>
    </location>
</feature>
<evidence type="ECO:0000313" key="4">
    <source>
        <dbReference type="EMBL" id="AFV25908.1"/>
    </source>
</evidence>
<reference evidence="4" key="1">
    <citation type="submission" date="2012-07" db="EMBL/GenBank/DDBJ databases">
        <title>A Draft Genome for Bacillus alcalophilus strain ATCC 27647.</title>
        <authorList>
            <person name="Attie O."/>
            <person name="Jayaprakash A."/>
            <person name="Sachidanandam R."/>
            <person name="Shah H."/>
            <person name="Paulsen I."/>
            <person name="Morino M."/>
            <person name="Ito M."/>
            <person name="Krulwich T."/>
        </authorList>
    </citation>
    <scope>NUCLEOTIDE SEQUENCE</scope>
    <source>
        <strain evidence="4">ATCC 27647</strain>
    </source>
</reference>
<protein>
    <recommendedName>
        <fullName evidence="5">Major facilitator superfamily (MFS) profile domain-containing protein</fullName>
    </recommendedName>
</protein>
<dbReference type="SUPFAM" id="SSF103473">
    <property type="entry name" value="MFS general substrate transporter"/>
    <property type="match status" value="1"/>
</dbReference>
<feature type="region of interest" description="Disordered" evidence="2">
    <location>
        <begin position="418"/>
        <end position="437"/>
    </location>
</feature>
<proteinExistence type="predicted"/>
<feature type="transmembrane region" description="Helical" evidence="3">
    <location>
        <begin position="387"/>
        <end position="405"/>
    </location>
</feature>
<feature type="transmembrane region" description="Helical" evidence="3">
    <location>
        <begin position="115"/>
        <end position="137"/>
    </location>
</feature>
<feature type="transmembrane region" description="Helical" evidence="3">
    <location>
        <begin position="361"/>
        <end position="381"/>
    </location>
</feature>
<dbReference type="PANTHER" id="PTHR23526:SF2">
    <property type="entry name" value="MAJOR FACILITATOR SUPERFAMILY (MFS) PROFILE DOMAIN-CONTAINING PROTEIN"/>
    <property type="match status" value="1"/>
</dbReference>
<dbReference type="InterPro" id="IPR052528">
    <property type="entry name" value="Sugar_transport-like"/>
</dbReference>
<keyword evidence="3" id="KW-0472">Membrane</keyword>
<evidence type="ECO:0000256" key="1">
    <source>
        <dbReference type="ARBA" id="ARBA00004651"/>
    </source>
</evidence>
<evidence type="ECO:0000256" key="3">
    <source>
        <dbReference type="SAM" id="Phobius"/>
    </source>
</evidence>
<dbReference type="PANTHER" id="PTHR23526">
    <property type="entry name" value="INTEGRAL MEMBRANE TRANSPORT PROTEIN-RELATED"/>
    <property type="match status" value="1"/>
</dbReference>
<dbReference type="InterPro" id="IPR011701">
    <property type="entry name" value="MFS"/>
</dbReference>
<dbReference type="EMBL" id="JX399485">
    <property type="protein sequence ID" value="AFV25908.1"/>
    <property type="molecule type" value="Genomic_DNA"/>
</dbReference>
<feature type="transmembrane region" description="Helical" evidence="3">
    <location>
        <begin position="89"/>
        <end position="109"/>
    </location>
</feature>
<dbReference type="GO" id="GO:0005886">
    <property type="term" value="C:plasma membrane"/>
    <property type="evidence" value="ECO:0007669"/>
    <property type="project" value="UniProtKB-SubCell"/>
</dbReference>
<organism evidence="4">
    <name type="scientific">Alkalihalobacillus alcalophilus ATCC 27647 = CGMCC 1.3604</name>
    <dbReference type="NCBI Taxonomy" id="1218173"/>
    <lineage>
        <taxon>Bacteria</taxon>
        <taxon>Bacillati</taxon>
        <taxon>Bacillota</taxon>
        <taxon>Bacilli</taxon>
        <taxon>Bacillales</taxon>
        <taxon>Bacillaceae</taxon>
        <taxon>Alkalihalobacillus</taxon>
    </lineage>
</organism>
<evidence type="ECO:0000256" key="2">
    <source>
        <dbReference type="SAM" id="MobiDB-lite"/>
    </source>
</evidence>
<feature type="transmembrane region" description="Helical" evidence="3">
    <location>
        <begin position="292"/>
        <end position="311"/>
    </location>
</feature>
<keyword evidence="3" id="KW-0812">Transmembrane</keyword>
<dbReference type="OrthoDB" id="2086294at2"/>
<feature type="transmembrane region" description="Helical" evidence="3">
    <location>
        <begin position="21"/>
        <end position="41"/>
    </location>
</feature>
<feature type="transmembrane region" description="Helical" evidence="3">
    <location>
        <begin position="231"/>
        <end position="254"/>
    </location>
</feature>
<feature type="transmembrane region" description="Helical" evidence="3">
    <location>
        <begin position="260"/>
        <end position="280"/>
    </location>
</feature>
<dbReference type="InterPro" id="IPR036259">
    <property type="entry name" value="MFS_trans_sf"/>
</dbReference>
<accession>K4MKS1</accession>